<evidence type="ECO:0000256" key="5">
    <source>
        <dbReference type="PROSITE-ProRule" id="PRU01023"/>
    </source>
</evidence>
<feature type="compositionally biased region" description="Basic and acidic residues" evidence="6">
    <location>
        <begin position="480"/>
        <end position="492"/>
    </location>
</feature>
<keyword evidence="8" id="KW-1185">Reference proteome</keyword>
<dbReference type="PANTHER" id="PTHR22807">
    <property type="entry name" value="NOP2 YEAST -RELATED NOL1/NOP2/FMU SUN DOMAIN-CONTAINING"/>
    <property type="match status" value="1"/>
</dbReference>
<dbReference type="InterPro" id="IPR001678">
    <property type="entry name" value="MeTrfase_RsmB-F_NOP2_dom"/>
</dbReference>
<comment type="caution">
    <text evidence="5">Lacks conserved residue(s) required for the propagation of feature annotation.</text>
</comment>
<keyword evidence="2 5" id="KW-0808">Transferase</keyword>
<dbReference type="Gene3D" id="3.30.70.1170">
    <property type="entry name" value="Sun protein, domain 3"/>
    <property type="match status" value="1"/>
</dbReference>
<dbReference type="GO" id="GO:0001510">
    <property type="term" value="P:RNA methylation"/>
    <property type="evidence" value="ECO:0007669"/>
    <property type="project" value="InterPro"/>
</dbReference>
<dbReference type="OrthoDB" id="9810297at2"/>
<dbReference type="AlphaFoldDB" id="A0A8B6XAP3"/>
<sequence>MAPTPLRPSSPKPRPKNDKPGNRRHDGAPSRNPGQNRRAEQRNDVPRPARERDPDDKSPFLSPGLAIDAERLLEEVLRFDGAADVTVSRHFRDRPAYGHRVRGLIAEAIYTALRRRAEFSHYAASGVGRFERRLLLLALRENGVSLDGLATEGELAWFKHLATIPRDTLPAPVRANLPDWLYERLAARFGEAGALELAAALDTAAPLDLRVNRLESDRDTVMAQLAKAGPQYAPRPTPFAPDGIRLAGKPDLARLPLFEYGVIEVQDEGSQLLAQLLAPRRGEMVVDFCAGAGGKTLALGALMRGTGRLYAFDVSDKRLAKAKQRIAKSKLQNVQLVTLANENDLRVKRLAGKIDRVLVDAPCSGLGTLRRNPDLKWRQSPESVAEMNEKQRSILASAARLVKPGGRLVYATCSLLTEENEAIADAFLAAHPEFERLDAYELLRAQRIELPAGASPYLQLLPQVHGTDGFFAAAFERKADAAPKKPAARADVDDTAIAPDAADPASTPAAPADDTPAAD</sequence>
<keyword evidence="3 5" id="KW-0949">S-adenosyl-L-methionine</keyword>
<dbReference type="Pfam" id="PF22458">
    <property type="entry name" value="RsmF-B_ferredox"/>
    <property type="match status" value="1"/>
</dbReference>
<dbReference type="EC" id="2.1.1.-" evidence="9"/>
<feature type="compositionally biased region" description="Basic and acidic residues" evidence="6">
    <location>
        <begin position="15"/>
        <end position="28"/>
    </location>
</feature>
<dbReference type="InterPro" id="IPR049560">
    <property type="entry name" value="MeTrfase_RsmB-F_NOP2_cat"/>
</dbReference>
<feature type="region of interest" description="Disordered" evidence="6">
    <location>
        <begin position="480"/>
        <end position="519"/>
    </location>
</feature>
<evidence type="ECO:0000256" key="1">
    <source>
        <dbReference type="ARBA" id="ARBA00022603"/>
    </source>
</evidence>
<dbReference type="PROSITE" id="PS51686">
    <property type="entry name" value="SAM_MT_RSMB_NOP"/>
    <property type="match status" value="1"/>
</dbReference>
<evidence type="ECO:0000313" key="8">
    <source>
        <dbReference type="Proteomes" id="UP000675920"/>
    </source>
</evidence>
<feature type="compositionally biased region" description="Low complexity" evidence="6">
    <location>
        <begin position="495"/>
        <end position="519"/>
    </location>
</feature>
<dbReference type="GO" id="GO:0003723">
    <property type="term" value="F:RNA binding"/>
    <property type="evidence" value="ECO:0007669"/>
    <property type="project" value="UniProtKB-UniRule"/>
</dbReference>
<reference evidence="9" key="1">
    <citation type="journal article" date="2002" name="Curr. Opin. Struct. Biol.">
        <title>SAM (dependent) I AM: the S-adenosylmethionine-dependent methyltransferase fold.</title>
        <authorList>
            <person name="Martin J.L."/>
            <person name="McMillan F.M."/>
        </authorList>
    </citation>
    <scope>NUCLEOTIDE SEQUENCE</scope>
</reference>
<evidence type="ECO:0000256" key="3">
    <source>
        <dbReference type="ARBA" id="ARBA00022691"/>
    </source>
</evidence>
<feature type="binding site" evidence="5">
    <location>
        <position position="313"/>
    </location>
    <ligand>
        <name>S-adenosyl-L-methionine</name>
        <dbReference type="ChEBI" id="CHEBI:59789"/>
    </ligand>
</feature>
<evidence type="ECO:0000256" key="2">
    <source>
        <dbReference type="ARBA" id="ARBA00022679"/>
    </source>
</evidence>
<evidence type="ECO:0000256" key="4">
    <source>
        <dbReference type="ARBA" id="ARBA00022884"/>
    </source>
</evidence>
<dbReference type="InterPro" id="IPR029063">
    <property type="entry name" value="SAM-dependent_MTases_sf"/>
</dbReference>
<evidence type="ECO:0000256" key="6">
    <source>
        <dbReference type="SAM" id="MobiDB-lite"/>
    </source>
</evidence>
<dbReference type="PANTHER" id="PTHR22807:SF53">
    <property type="entry name" value="RIBOSOMAL RNA SMALL SUBUNIT METHYLTRANSFERASE B-RELATED"/>
    <property type="match status" value="1"/>
</dbReference>
<feature type="region of interest" description="Disordered" evidence="6">
    <location>
        <begin position="1"/>
        <end position="63"/>
    </location>
</feature>
<keyword evidence="1 5" id="KW-0489">Methyltransferase</keyword>
<dbReference type="CDD" id="cd02440">
    <property type="entry name" value="AdoMet_MTases"/>
    <property type="match status" value="1"/>
</dbReference>
<feature type="active site" description="Nucleophile" evidence="5">
    <location>
        <position position="413"/>
    </location>
</feature>
<evidence type="ECO:0000259" key="7">
    <source>
        <dbReference type="PROSITE" id="PS51686"/>
    </source>
</evidence>
<reference evidence="9" key="3">
    <citation type="submission" date="2025-08" db="UniProtKB">
        <authorList>
            <consortium name="RefSeq"/>
        </authorList>
    </citation>
    <scope>IDENTIFICATION</scope>
</reference>
<protein>
    <submittedName>
        <fullName evidence="9">RsmB/NOP family class I SAM-dependent RNA methyltransferase</fullName>
        <ecNumber evidence="9">2.1.1.-</ecNumber>
    </submittedName>
</protein>
<dbReference type="Gene3D" id="3.40.50.150">
    <property type="entry name" value="Vaccinia Virus protein VP39"/>
    <property type="match status" value="1"/>
</dbReference>
<dbReference type="Pfam" id="PF01189">
    <property type="entry name" value="Methyltr_RsmB-F"/>
    <property type="match status" value="1"/>
</dbReference>
<proteinExistence type="inferred from homology"/>
<keyword evidence="4 5" id="KW-0694">RNA-binding</keyword>
<feature type="compositionally biased region" description="Pro residues" evidence="6">
    <location>
        <begin position="1"/>
        <end position="12"/>
    </location>
</feature>
<reference evidence="9" key="2">
    <citation type="journal article" date="2003" name="Trends Biochem. Sci.">
        <title>Many paths to methyltransfer: a chronicle of convergence.</title>
        <authorList>
            <person name="Schubert H.L."/>
            <person name="Blumenthal R.M."/>
            <person name="Cheng X."/>
        </authorList>
    </citation>
    <scope>NUCLEOTIDE SEQUENCE</scope>
</reference>
<feature type="compositionally biased region" description="Basic and acidic residues" evidence="6">
    <location>
        <begin position="37"/>
        <end position="58"/>
    </location>
</feature>
<accession>A0A8B6XAP3</accession>
<feature type="domain" description="SAM-dependent MTase RsmB/NOP-type" evidence="7">
    <location>
        <begin position="197"/>
        <end position="478"/>
    </location>
</feature>
<organism evidence="8 9">
    <name type="scientific">Derxia gummosa DSM 723</name>
    <dbReference type="NCBI Taxonomy" id="1121388"/>
    <lineage>
        <taxon>Bacteria</taxon>
        <taxon>Pseudomonadati</taxon>
        <taxon>Pseudomonadota</taxon>
        <taxon>Betaproteobacteria</taxon>
        <taxon>Burkholderiales</taxon>
        <taxon>Alcaligenaceae</taxon>
        <taxon>Derxia</taxon>
    </lineage>
</organism>
<dbReference type="InterPro" id="IPR023267">
    <property type="entry name" value="RCMT"/>
</dbReference>
<dbReference type="GO" id="GO:0008173">
    <property type="term" value="F:RNA methyltransferase activity"/>
    <property type="evidence" value="ECO:0007669"/>
    <property type="project" value="InterPro"/>
</dbReference>
<name>A0A8B6XAP3_9BURK</name>
<evidence type="ECO:0000313" key="9">
    <source>
        <dbReference type="RefSeq" id="WP_084544689.1"/>
    </source>
</evidence>
<feature type="binding site" evidence="5">
    <location>
        <position position="360"/>
    </location>
    <ligand>
        <name>S-adenosyl-L-methionine</name>
        <dbReference type="ChEBI" id="CHEBI:59789"/>
    </ligand>
</feature>
<comment type="similarity">
    <text evidence="5">Belongs to the class I-like SAM-binding methyltransferase superfamily. RsmB/NOP family.</text>
</comment>
<dbReference type="Proteomes" id="UP000675920">
    <property type="component" value="Unplaced"/>
</dbReference>
<dbReference type="PRINTS" id="PR02008">
    <property type="entry name" value="RCMTFAMILY"/>
</dbReference>
<dbReference type="SUPFAM" id="SSF53335">
    <property type="entry name" value="S-adenosyl-L-methionine-dependent methyltransferases"/>
    <property type="match status" value="1"/>
</dbReference>
<dbReference type="RefSeq" id="WP_084544689.1">
    <property type="nucleotide sequence ID" value="NZ_AXWS01000007.1"/>
</dbReference>
<dbReference type="InterPro" id="IPR054728">
    <property type="entry name" value="RsmB-like_ferredoxin"/>
</dbReference>